<evidence type="ECO:0008006" key="4">
    <source>
        <dbReference type="Google" id="ProtNLM"/>
    </source>
</evidence>
<evidence type="ECO:0000313" key="3">
    <source>
        <dbReference type="Proteomes" id="UP000236497"/>
    </source>
</evidence>
<evidence type="ECO:0000256" key="1">
    <source>
        <dbReference type="SAM" id="Phobius"/>
    </source>
</evidence>
<sequence>MRVKSVIKYQSHDYIKAARGYYLTFIGITVFFGLILRGRGTYTIGGYEFLTCIFLFVVGLSSFKEFFLMMLQNSISRKTMFISKLITILFMGLILAVSDRIIILIGKLLSNISENIEILGFYDRVFKSRMSLLNPVVSNLEAIFITIFTYIAVTLVGYFVGIIYYKMNKTLKLFVSIGVPATLFVLLPLFDSMFFGGNLSKFILKAIQFIFNGKNPYNLLLVCVGVIAVCIVLCWLLIRRAVGKDK</sequence>
<feature type="transmembrane region" description="Helical" evidence="1">
    <location>
        <begin position="142"/>
        <end position="165"/>
    </location>
</feature>
<proteinExistence type="predicted"/>
<feature type="transmembrane region" description="Helical" evidence="1">
    <location>
        <begin position="217"/>
        <end position="238"/>
    </location>
</feature>
<dbReference type="EMBL" id="CVTD020000024">
    <property type="protein sequence ID" value="CRZ35395.1"/>
    <property type="molecule type" value="Genomic_DNA"/>
</dbReference>
<accession>A0A0H5SJW7</accession>
<protein>
    <recommendedName>
        <fullName evidence="4">ABC-2 type transport system permease protein</fullName>
    </recommendedName>
</protein>
<feature type="transmembrane region" description="Helical" evidence="1">
    <location>
        <begin position="20"/>
        <end position="38"/>
    </location>
</feature>
<keyword evidence="1" id="KW-0812">Transmembrane</keyword>
<keyword evidence="3" id="KW-1185">Reference proteome</keyword>
<dbReference type="OrthoDB" id="1852297at2"/>
<feature type="transmembrane region" description="Helical" evidence="1">
    <location>
        <begin position="177"/>
        <end position="197"/>
    </location>
</feature>
<reference evidence="2 3" key="1">
    <citation type="submission" date="2015-06" db="EMBL/GenBank/DDBJ databases">
        <authorList>
            <person name="Wibberg Daniel"/>
        </authorList>
    </citation>
    <scope>NUCLEOTIDE SEQUENCE [LARGE SCALE GENOMIC DNA]</scope>
    <source>
        <strain evidence="2 3">T3/55T</strain>
    </source>
</reference>
<feature type="transmembrane region" description="Helical" evidence="1">
    <location>
        <begin position="44"/>
        <end position="63"/>
    </location>
</feature>
<feature type="transmembrane region" description="Helical" evidence="1">
    <location>
        <begin position="84"/>
        <end position="105"/>
    </location>
</feature>
<dbReference type="RefSeq" id="WP_103203480.1">
    <property type="nucleotide sequence ID" value="NZ_CVTD020000024.1"/>
</dbReference>
<keyword evidence="1" id="KW-0472">Membrane</keyword>
<dbReference type="Proteomes" id="UP000236497">
    <property type="component" value="Unassembled WGS sequence"/>
</dbReference>
<name>A0A0H5SJW7_HERHM</name>
<organism evidence="2 3">
    <name type="scientific">Herbinix hemicellulosilytica</name>
    <dbReference type="NCBI Taxonomy" id="1564487"/>
    <lineage>
        <taxon>Bacteria</taxon>
        <taxon>Bacillati</taxon>
        <taxon>Bacillota</taxon>
        <taxon>Clostridia</taxon>
        <taxon>Lachnospirales</taxon>
        <taxon>Lachnospiraceae</taxon>
        <taxon>Herbinix</taxon>
    </lineage>
</organism>
<keyword evidence="1" id="KW-1133">Transmembrane helix</keyword>
<dbReference type="AlphaFoldDB" id="A0A0H5SJW7"/>
<gene>
    <name evidence="2" type="ORF">HHT355_2198</name>
</gene>
<evidence type="ECO:0000313" key="2">
    <source>
        <dbReference type="EMBL" id="CRZ35395.1"/>
    </source>
</evidence>